<dbReference type="GO" id="GO:0016020">
    <property type="term" value="C:membrane"/>
    <property type="evidence" value="ECO:0007669"/>
    <property type="project" value="UniProtKB-SubCell"/>
</dbReference>
<evidence type="ECO:0000313" key="8">
    <source>
        <dbReference type="Proteomes" id="UP000241074"/>
    </source>
</evidence>
<feature type="transmembrane region" description="Helical" evidence="5">
    <location>
        <begin position="202"/>
        <end position="219"/>
    </location>
</feature>
<dbReference type="GO" id="GO:0090471">
    <property type="term" value="F:9,15,9'-tri-cis-zeta-carotene isomerase activity"/>
    <property type="evidence" value="ECO:0007669"/>
    <property type="project" value="TreeGrafter"/>
</dbReference>
<dbReference type="OrthoDB" id="5293641at2"/>
<proteinExistence type="predicted"/>
<dbReference type="AlphaFoldDB" id="A0A2P1PUI3"/>
<keyword evidence="8" id="KW-1185">Reference proteome</keyword>
<keyword evidence="3 5" id="KW-1133">Transmembrane helix</keyword>
<gene>
    <name evidence="7" type="ORF">C7S18_15370</name>
</gene>
<dbReference type="KEGG" id="xba:C7S18_15370"/>
<dbReference type="InterPro" id="IPR009915">
    <property type="entry name" value="NnrU_dom"/>
</dbReference>
<feature type="transmembrane region" description="Helical" evidence="5">
    <location>
        <begin position="144"/>
        <end position="161"/>
    </location>
</feature>
<organism evidence="7 8">
    <name type="scientific">Ahniella affigens</name>
    <dbReference type="NCBI Taxonomy" id="2021234"/>
    <lineage>
        <taxon>Bacteria</taxon>
        <taxon>Pseudomonadati</taxon>
        <taxon>Pseudomonadota</taxon>
        <taxon>Gammaproteobacteria</taxon>
        <taxon>Lysobacterales</taxon>
        <taxon>Rhodanobacteraceae</taxon>
        <taxon>Ahniella</taxon>
    </lineage>
</organism>
<dbReference type="Pfam" id="PF07298">
    <property type="entry name" value="NnrU"/>
    <property type="match status" value="1"/>
</dbReference>
<evidence type="ECO:0000256" key="1">
    <source>
        <dbReference type="ARBA" id="ARBA00004141"/>
    </source>
</evidence>
<feature type="transmembrane region" description="Helical" evidence="5">
    <location>
        <begin position="119"/>
        <end position="138"/>
    </location>
</feature>
<protein>
    <recommendedName>
        <fullName evidence="6">NnrU domain-containing protein</fullName>
    </recommendedName>
</protein>
<feature type="domain" description="NnrU" evidence="6">
    <location>
        <begin position="8"/>
        <end position="223"/>
    </location>
</feature>
<feature type="transmembrane region" description="Helical" evidence="5">
    <location>
        <begin position="6"/>
        <end position="25"/>
    </location>
</feature>
<feature type="transmembrane region" description="Helical" evidence="5">
    <location>
        <begin position="37"/>
        <end position="58"/>
    </location>
</feature>
<dbReference type="RefSeq" id="WP_106892401.1">
    <property type="nucleotide sequence ID" value="NZ_CP027860.1"/>
</dbReference>
<feature type="transmembrane region" description="Helical" evidence="5">
    <location>
        <begin position="225"/>
        <end position="244"/>
    </location>
</feature>
<evidence type="ECO:0000256" key="2">
    <source>
        <dbReference type="ARBA" id="ARBA00022692"/>
    </source>
</evidence>
<sequence length="262" mass="28507">MLIDLPSLAVLCFIGSHLLFGLPPLRTHLISVLSEQRFVAVFSLTAALSLSLLAWALYASLRQEVPNPWLLMLPGARIGLGIVAWLGLSLALAALPGYPKTPMALFQTRVHTPFGISKISRHSFFVGFAVFALAHSVLMSERAAALMMLGFAVLSLLGASIQDRKLLMRHGEAYRPFMQATSVLPFLAILQGRTRIQAEDRIVATLLKSALAAALITLMHPLWQLANGAALPVLLAIGGFYLSARRWLAARRRDTAGQVHRA</sequence>
<accession>A0A2P1PUI3</accession>
<dbReference type="EMBL" id="CP027860">
    <property type="protein sequence ID" value="AVP98480.1"/>
    <property type="molecule type" value="Genomic_DNA"/>
</dbReference>
<evidence type="ECO:0000313" key="7">
    <source>
        <dbReference type="EMBL" id="AVP98480.1"/>
    </source>
</evidence>
<evidence type="ECO:0000256" key="4">
    <source>
        <dbReference type="ARBA" id="ARBA00023136"/>
    </source>
</evidence>
<keyword evidence="4 5" id="KW-0472">Membrane</keyword>
<dbReference type="PANTHER" id="PTHR35988:SF2">
    <property type="entry name" value="15-CIS-ZETA-CAROTENE ISOMERASE, CHLOROPLASTIC"/>
    <property type="match status" value="1"/>
</dbReference>
<dbReference type="Gene3D" id="1.20.120.1630">
    <property type="match status" value="1"/>
</dbReference>
<feature type="transmembrane region" description="Helical" evidence="5">
    <location>
        <begin position="78"/>
        <end position="98"/>
    </location>
</feature>
<keyword evidence="2 5" id="KW-0812">Transmembrane</keyword>
<dbReference type="PANTHER" id="PTHR35988">
    <property type="entry name" value="15-CIS-ZETA-CAROTENE ISOMERASE, CHLOROPLASTIC"/>
    <property type="match status" value="1"/>
</dbReference>
<name>A0A2P1PUI3_9GAMM</name>
<dbReference type="Proteomes" id="UP000241074">
    <property type="component" value="Chromosome"/>
</dbReference>
<evidence type="ECO:0000256" key="3">
    <source>
        <dbReference type="ARBA" id="ARBA00022989"/>
    </source>
</evidence>
<reference evidence="7 8" key="2">
    <citation type="submission" date="2018-03" db="EMBL/GenBank/DDBJ databases">
        <authorList>
            <person name="Keele B.F."/>
        </authorList>
    </citation>
    <scope>NUCLEOTIDE SEQUENCE [LARGE SCALE GENOMIC DNA]</scope>
    <source>
        <strain evidence="7 8">D13</strain>
    </source>
</reference>
<comment type="subcellular location">
    <subcellularLocation>
        <location evidence="1">Membrane</location>
        <topology evidence="1">Multi-pass membrane protein</topology>
    </subcellularLocation>
</comment>
<evidence type="ECO:0000256" key="5">
    <source>
        <dbReference type="SAM" id="Phobius"/>
    </source>
</evidence>
<evidence type="ECO:0000259" key="6">
    <source>
        <dbReference type="Pfam" id="PF07298"/>
    </source>
</evidence>
<reference evidence="7 8" key="1">
    <citation type="submission" date="2018-03" db="EMBL/GenBank/DDBJ databases">
        <title>Ahniella affigens gen. nov., sp. nov., a gammaproteobacterium isolated from sandy soil near a stream.</title>
        <authorList>
            <person name="Ko Y."/>
            <person name="Kim J.-H."/>
        </authorList>
    </citation>
    <scope>NUCLEOTIDE SEQUENCE [LARGE SCALE GENOMIC DNA]</scope>
    <source>
        <strain evidence="7 8">D13</strain>
    </source>
</reference>